<comment type="similarity">
    <text evidence="1">Belongs to the V-ATPase D subunit family.</text>
</comment>
<proteinExistence type="inferred from homology"/>
<gene>
    <name evidence="5" type="primary">ORF205084</name>
</gene>
<evidence type="ECO:0000256" key="2">
    <source>
        <dbReference type="ARBA" id="ARBA00022448"/>
    </source>
</evidence>
<evidence type="ECO:0008006" key="6">
    <source>
        <dbReference type="Google" id="ProtNLM"/>
    </source>
</evidence>
<evidence type="ECO:0000256" key="4">
    <source>
        <dbReference type="SAM" id="MobiDB-lite"/>
    </source>
</evidence>
<keyword evidence="2" id="KW-0813">Transport</keyword>
<dbReference type="GO" id="GO:0046961">
    <property type="term" value="F:proton-transporting ATPase activity, rotational mechanism"/>
    <property type="evidence" value="ECO:0007669"/>
    <property type="project" value="InterPro"/>
</dbReference>
<feature type="compositionally biased region" description="Basic and acidic residues" evidence="4">
    <location>
        <begin position="180"/>
        <end position="189"/>
    </location>
</feature>
<dbReference type="NCBIfam" id="TIGR00309">
    <property type="entry name" value="V_ATPase_subD"/>
    <property type="match status" value="1"/>
</dbReference>
<dbReference type="PANTHER" id="PTHR11671">
    <property type="entry name" value="V-TYPE ATP SYNTHASE SUBUNIT D"/>
    <property type="match status" value="1"/>
</dbReference>
<keyword evidence="3" id="KW-0406">Ion transport</keyword>
<name>A0A0B7BQ10_9EUPU</name>
<dbReference type="InterPro" id="IPR002699">
    <property type="entry name" value="V_ATPase_D"/>
</dbReference>
<dbReference type="Gene3D" id="1.10.287.3240">
    <property type="match status" value="1"/>
</dbReference>
<evidence type="ECO:0000256" key="3">
    <source>
        <dbReference type="ARBA" id="ARBA00023065"/>
    </source>
</evidence>
<dbReference type="Pfam" id="PF01813">
    <property type="entry name" value="ATP-synt_D"/>
    <property type="match status" value="1"/>
</dbReference>
<evidence type="ECO:0000256" key="1">
    <source>
        <dbReference type="ARBA" id="ARBA00005850"/>
    </source>
</evidence>
<dbReference type="AlphaFoldDB" id="A0A0B7BQ10"/>
<dbReference type="EMBL" id="HACG01048178">
    <property type="protein sequence ID" value="CEK95043.1"/>
    <property type="molecule type" value="Transcribed_RNA"/>
</dbReference>
<feature type="region of interest" description="Disordered" evidence="4">
    <location>
        <begin position="147"/>
        <end position="189"/>
    </location>
</feature>
<reference evidence="5" key="1">
    <citation type="submission" date="2014-12" db="EMBL/GenBank/DDBJ databases">
        <title>Insight into the proteome of Arion vulgaris.</title>
        <authorList>
            <person name="Aradska J."/>
            <person name="Bulat T."/>
            <person name="Smidak R."/>
            <person name="Sarate P."/>
            <person name="Gangsoo J."/>
            <person name="Sialana F."/>
            <person name="Bilban M."/>
            <person name="Lubec G."/>
        </authorList>
    </citation>
    <scope>NUCLEOTIDE SEQUENCE</scope>
    <source>
        <tissue evidence="5">Skin</tissue>
    </source>
</reference>
<evidence type="ECO:0000313" key="5">
    <source>
        <dbReference type="EMBL" id="CEK95043.1"/>
    </source>
</evidence>
<sequence length="189" mass="21523">MKAAQFSLAEAKFTCGDISHLILQNVTKASVKVKSKKENVVGVTLPLFESYQDGSDTYELTGLARGGQQIDRAKKSYGRAIILMVELASLQTSFITLDEVIKITNRRVNAIEHVIIPKIERTLSYISTELDERDREEFYRLKKVQEKKKKIKAQEEVEKQKRAAARNAPDDEDAPSIFDNFRDPEILFD</sequence>
<accession>A0A0B7BQ10</accession>
<feature type="compositionally biased region" description="Basic and acidic residues" evidence="4">
    <location>
        <begin position="152"/>
        <end position="161"/>
    </location>
</feature>
<organism evidence="5">
    <name type="scientific">Arion vulgaris</name>
    <dbReference type="NCBI Taxonomy" id="1028688"/>
    <lineage>
        <taxon>Eukaryota</taxon>
        <taxon>Metazoa</taxon>
        <taxon>Spiralia</taxon>
        <taxon>Lophotrochozoa</taxon>
        <taxon>Mollusca</taxon>
        <taxon>Gastropoda</taxon>
        <taxon>Heterobranchia</taxon>
        <taxon>Euthyneura</taxon>
        <taxon>Panpulmonata</taxon>
        <taxon>Eupulmonata</taxon>
        <taxon>Stylommatophora</taxon>
        <taxon>Helicina</taxon>
        <taxon>Arionoidea</taxon>
        <taxon>Arionidae</taxon>
        <taxon>Arion</taxon>
    </lineage>
</organism>
<protein>
    <recommendedName>
        <fullName evidence="6">V-type proton ATPase subunit D</fullName>
    </recommendedName>
</protein>